<reference evidence="1" key="2">
    <citation type="submission" date="2023-03" db="EMBL/GenBank/DDBJ databases">
        <authorList>
            <person name="Shen W."/>
            <person name="Cai J."/>
        </authorList>
    </citation>
    <scope>NUCLEOTIDE SEQUENCE</scope>
    <source>
        <strain evidence="1">K69-2</strain>
    </source>
</reference>
<sequence>MVEYQKLQKTMETSKKQHYVTLSEKIVQLSLEGIEIAYESLRDKVRGVRSGLQGFMGKFDCQVTICTIQETRNIFHKYF</sequence>
<reference evidence="2 3" key="1">
    <citation type="submission" date="2018-06" db="EMBL/GenBank/DDBJ databases">
        <authorList>
            <consortium name="Pathogen Informatics"/>
            <person name="Doyle S."/>
        </authorList>
    </citation>
    <scope>NUCLEOTIDE SEQUENCE [LARGE SCALE GENOMIC DNA]</scope>
    <source>
        <strain evidence="2 3">NCTC12360</strain>
    </source>
</reference>
<evidence type="ECO:0000313" key="2">
    <source>
        <dbReference type="EMBL" id="STD82519.1"/>
    </source>
</evidence>
<dbReference type="AlphaFoldDB" id="A0A376H2X8"/>
<dbReference type="EMBL" id="UFYW01000001">
    <property type="protein sequence ID" value="STD82519.1"/>
    <property type="molecule type" value="Genomic_DNA"/>
</dbReference>
<gene>
    <name evidence="2" type="ORF">NCTC12360_00948</name>
    <name evidence="1" type="ORF">P7E30_13465</name>
</gene>
<dbReference type="Proteomes" id="UP001183682">
    <property type="component" value="Unassembled WGS sequence"/>
</dbReference>
<name>A0A376H2X8_ENTGA</name>
<evidence type="ECO:0000313" key="3">
    <source>
        <dbReference type="Proteomes" id="UP000254807"/>
    </source>
</evidence>
<keyword evidence="3" id="KW-1185">Reference proteome</keyword>
<proteinExistence type="predicted"/>
<accession>A0A376H2X8</accession>
<organism evidence="2 3">
    <name type="scientific">Enterococcus gallinarum</name>
    <dbReference type="NCBI Taxonomy" id="1353"/>
    <lineage>
        <taxon>Bacteria</taxon>
        <taxon>Bacillati</taxon>
        <taxon>Bacillota</taxon>
        <taxon>Bacilli</taxon>
        <taxon>Lactobacillales</taxon>
        <taxon>Enterococcaceae</taxon>
        <taxon>Enterococcus</taxon>
    </lineage>
</organism>
<protein>
    <submittedName>
        <fullName evidence="2">Uncharacterized protein</fullName>
    </submittedName>
</protein>
<dbReference type="EMBL" id="JARPZN010000011">
    <property type="protein sequence ID" value="MDT2691181.1"/>
    <property type="molecule type" value="Genomic_DNA"/>
</dbReference>
<dbReference type="Proteomes" id="UP000254807">
    <property type="component" value="Unassembled WGS sequence"/>
</dbReference>
<dbReference type="RefSeq" id="WP_115241617.1">
    <property type="nucleotide sequence ID" value="NZ_JARPZN010000011.1"/>
</dbReference>
<evidence type="ECO:0000313" key="1">
    <source>
        <dbReference type="EMBL" id="MDT2691181.1"/>
    </source>
</evidence>